<evidence type="ECO:0000313" key="6">
    <source>
        <dbReference type="EMBL" id="MBC2592879.1"/>
    </source>
</evidence>
<evidence type="ECO:0000256" key="1">
    <source>
        <dbReference type="ARBA" id="ARBA00023015"/>
    </source>
</evidence>
<dbReference type="InterPro" id="IPR020449">
    <property type="entry name" value="Tscrpt_reg_AraC-type_HTH"/>
</dbReference>
<comment type="caution">
    <text evidence="6">The sequence shown here is derived from an EMBL/GenBank/DDBJ whole genome shotgun (WGS) entry which is preliminary data.</text>
</comment>
<dbReference type="PANTHER" id="PTHR43280:SF27">
    <property type="entry name" value="TRANSCRIPTIONAL REGULATOR MTLR"/>
    <property type="match status" value="1"/>
</dbReference>
<dbReference type="RefSeq" id="WP_185673892.1">
    <property type="nucleotide sequence ID" value="NZ_JACHVB010000012.1"/>
</dbReference>
<accession>A0A842H9S3</accession>
<dbReference type="InterPro" id="IPR018060">
    <property type="entry name" value="HTH_AraC"/>
</dbReference>
<evidence type="ECO:0000256" key="2">
    <source>
        <dbReference type="ARBA" id="ARBA00023125"/>
    </source>
</evidence>
<dbReference type="AlphaFoldDB" id="A0A842H9S3"/>
<dbReference type="PROSITE" id="PS00041">
    <property type="entry name" value="HTH_ARAC_FAMILY_1"/>
    <property type="match status" value="1"/>
</dbReference>
<dbReference type="SUPFAM" id="SSF51182">
    <property type="entry name" value="RmlC-like cupins"/>
    <property type="match status" value="1"/>
</dbReference>
<dbReference type="EMBL" id="JACHVB010000012">
    <property type="protein sequence ID" value="MBC2592879.1"/>
    <property type="molecule type" value="Genomic_DNA"/>
</dbReference>
<dbReference type="GO" id="GO:0003700">
    <property type="term" value="F:DNA-binding transcription factor activity"/>
    <property type="evidence" value="ECO:0007669"/>
    <property type="project" value="InterPro"/>
</dbReference>
<dbReference type="PROSITE" id="PS01124">
    <property type="entry name" value="HTH_ARAC_FAMILY_2"/>
    <property type="match status" value="1"/>
</dbReference>
<evidence type="ECO:0000256" key="3">
    <source>
        <dbReference type="ARBA" id="ARBA00023163"/>
    </source>
</evidence>
<dbReference type="Proteomes" id="UP000546464">
    <property type="component" value="Unassembled WGS sequence"/>
</dbReference>
<keyword evidence="7" id="KW-1185">Reference proteome</keyword>
<dbReference type="InterPro" id="IPR011051">
    <property type="entry name" value="RmlC_Cupin_sf"/>
</dbReference>
<dbReference type="SUPFAM" id="SSF46689">
    <property type="entry name" value="Homeodomain-like"/>
    <property type="match status" value="1"/>
</dbReference>
<dbReference type="InterPro" id="IPR018062">
    <property type="entry name" value="HTH_AraC-typ_CS"/>
</dbReference>
<dbReference type="GO" id="GO:0043565">
    <property type="term" value="F:sequence-specific DNA binding"/>
    <property type="evidence" value="ECO:0007669"/>
    <property type="project" value="InterPro"/>
</dbReference>
<sequence>MPRLLEAPLNDSRSTQSPGLSPKPQFELLPAGQQGVKATSYSKGYVDSHWHFHPEVELVWIERGQGILHAGHALTTYGPGQLVLMGANLPHAYNSHPNQRNGARWTVLHFRPTLWGEDFWSLPENIRIRDFLARAGCGYVFTGEIAQAGGELLQRIEKHRPGDMPLARLLDLLEHLARDKDAYRLNPQPVGGGRSRQNDPRLRGVLSRMEQEADNPDLTQAQVAQWAGMSPQAFCRYFQRLTGRKFQHHLNELRITRACACLLGTEKTIAEVAFECGFNSLSNFNRRFREFTGHTPRNYRKTEDETISNSGFMTLAGT</sequence>
<dbReference type="InterPro" id="IPR009057">
    <property type="entry name" value="Homeodomain-like_sf"/>
</dbReference>
<keyword evidence="3" id="KW-0804">Transcription</keyword>
<evidence type="ECO:0000313" key="7">
    <source>
        <dbReference type="Proteomes" id="UP000546464"/>
    </source>
</evidence>
<name>A0A842H9S3_9BACT</name>
<dbReference type="SMART" id="SM00342">
    <property type="entry name" value="HTH_ARAC"/>
    <property type="match status" value="1"/>
</dbReference>
<dbReference type="InterPro" id="IPR014710">
    <property type="entry name" value="RmlC-like_jellyroll"/>
</dbReference>
<protein>
    <submittedName>
        <fullName evidence="6">Helix-turn-helix transcriptional regulator</fullName>
    </submittedName>
</protein>
<keyword evidence="2" id="KW-0238">DNA-binding</keyword>
<dbReference type="Pfam" id="PF02311">
    <property type="entry name" value="AraC_binding"/>
    <property type="match status" value="1"/>
</dbReference>
<evidence type="ECO:0000256" key="4">
    <source>
        <dbReference type="SAM" id="MobiDB-lite"/>
    </source>
</evidence>
<dbReference type="PANTHER" id="PTHR43280">
    <property type="entry name" value="ARAC-FAMILY TRANSCRIPTIONAL REGULATOR"/>
    <property type="match status" value="1"/>
</dbReference>
<feature type="domain" description="HTH araC/xylS-type" evidence="5">
    <location>
        <begin position="203"/>
        <end position="302"/>
    </location>
</feature>
<keyword evidence="1" id="KW-0805">Transcription regulation</keyword>
<dbReference type="InterPro" id="IPR003313">
    <property type="entry name" value="AraC-bd"/>
</dbReference>
<gene>
    <name evidence="6" type="ORF">H5P28_01270</name>
</gene>
<dbReference type="PRINTS" id="PR00032">
    <property type="entry name" value="HTHARAC"/>
</dbReference>
<dbReference type="Pfam" id="PF12833">
    <property type="entry name" value="HTH_18"/>
    <property type="match status" value="1"/>
</dbReference>
<dbReference type="Gene3D" id="2.60.120.10">
    <property type="entry name" value="Jelly Rolls"/>
    <property type="match status" value="1"/>
</dbReference>
<organism evidence="6 7">
    <name type="scientific">Ruficoccus amylovorans</name>
    <dbReference type="NCBI Taxonomy" id="1804625"/>
    <lineage>
        <taxon>Bacteria</taxon>
        <taxon>Pseudomonadati</taxon>
        <taxon>Verrucomicrobiota</taxon>
        <taxon>Opitutia</taxon>
        <taxon>Puniceicoccales</taxon>
        <taxon>Cerasicoccaceae</taxon>
        <taxon>Ruficoccus</taxon>
    </lineage>
</organism>
<feature type="region of interest" description="Disordered" evidence="4">
    <location>
        <begin position="1"/>
        <end position="24"/>
    </location>
</feature>
<reference evidence="6 7" key="1">
    <citation type="submission" date="2020-07" db="EMBL/GenBank/DDBJ databases">
        <authorList>
            <person name="Feng X."/>
        </authorList>
    </citation>
    <scope>NUCLEOTIDE SEQUENCE [LARGE SCALE GENOMIC DNA]</scope>
    <source>
        <strain evidence="6 7">JCM31066</strain>
    </source>
</reference>
<dbReference type="Gene3D" id="1.10.10.60">
    <property type="entry name" value="Homeodomain-like"/>
    <property type="match status" value="2"/>
</dbReference>
<proteinExistence type="predicted"/>
<evidence type="ECO:0000259" key="5">
    <source>
        <dbReference type="PROSITE" id="PS01124"/>
    </source>
</evidence>